<protein>
    <recommendedName>
        <fullName evidence="5">Lipoprotein</fullName>
    </recommendedName>
</protein>
<accession>A0ABS5ASF4</accession>
<feature type="chain" id="PRO_5045920106" description="Lipoprotein" evidence="2">
    <location>
        <begin position="24"/>
        <end position="318"/>
    </location>
</feature>
<comment type="caution">
    <text evidence="3">The sequence shown here is derived from an EMBL/GenBank/DDBJ whole genome shotgun (WGS) entry which is preliminary data.</text>
</comment>
<dbReference type="EMBL" id="JAGIOO010000001">
    <property type="protein sequence ID" value="MBP2479495.1"/>
    <property type="molecule type" value="Genomic_DNA"/>
</dbReference>
<name>A0ABS5ASF4_9PSEU</name>
<dbReference type="Proteomes" id="UP001519363">
    <property type="component" value="Unassembled WGS sequence"/>
</dbReference>
<sequence>MGRQFIHSAAVACALLVASTACGGADKPPAPTSPPELGVAEYQQKLTGLVDALRPVTEQLNPATTLDQVNQVRAQLGAAVRAQQTELGKLVPPKAAAVAHRSLTGQLHSAGKDLGSPVTAPGDNSCGLPVPAPLALHQAKVVTRKTLDNLPVRQLPEQFAAAGVQFAGVPAPPEPAKPELETRRPGNGTVLQRGSGGSVTGVVANNDGKLDAVVSAVVGGDPSRPRVSVFVRAGESANLTGLSGSYELFYKFGTDLDPQRRGFTRDCDFRKLREPFDGQGNWSLAVREDDRMTVPVMTLTRTGASQYRTATVLKADPF</sequence>
<feature type="region of interest" description="Disordered" evidence="1">
    <location>
        <begin position="169"/>
        <end position="198"/>
    </location>
</feature>
<organism evidence="3 4">
    <name type="scientific">Crossiella equi</name>
    <dbReference type="NCBI Taxonomy" id="130796"/>
    <lineage>
        <taxon>Bacteria</taxon>
        <taxon>Bacillati</taxon>
        <taxon>Actinomycetota</taxon>
        <taxon>Actinomycetes</taxon>
        <taxon>Pseudonocardiales</taxon>
        <taxon>Pseudonocardiaceae</taxon>
        <taxon>Crossiella</taxon>
    </lineage>
</organism>
<evidence type="ECO:0008006" key="5">
    <source>
        <dbReference type="Google" id="ProtNLM"/>
    </source>
</evidence>
<dbReference type="PROSITE" id="PS51257">
    <property type="entry name" value="PROKAR_LIPOPROTEIN"/>
    <property type="match status" value="1"/>
</dbReference>
<dbReference type="RefSeq" id="WP_086780823.1">
    <property type="nucleotide sequence ID" value="NZ_JAGIOO010000001.1"/>
</dbReference>
<evidence type="ECO:0000256" key="2">
    <source>
        <dbReference type="SAM" id="SignalP"/>
    </source>
</evidence>
<evidence type="ECO:0000256" key="1">
    <source>
        <dbReference type="SAM" id="MobiDB-lite"/>
    </source>
</evidence>
<evidence type="ECO:0000313" key="4">
    <source>
        <dbReference type="Proteomes" id="UP001519363"/>
    </source>
</evidence>
<gene>
    <name evidence="3" type="ORF">JOF53_008367</name>
</gene>
<keyword evidence="4" id="KW-1185">Reference proteome</keyword>
<feature type="signal peptide" evidence="2">
    <location>
        <begin position="1"/>
        <end position="23"/>
    </location>
</feature>
<reference evidence="3 4" key="1">
    <citation type="submission" date="2021-03" db="EMBL/GenBank/DDBJ databases">
        <title>Sequencing the genomes of 1000 actinobacteria strains.</title>
        <authorList>
            <person name="Klenk H.-P."/>
        </authorList>
    </citation>
    <scope>NUCLEOTIDE SEQUENCE [LARGE SCALE GENOMIC DNA]</scope>
    <source>
        <strain evidence="3 4">DSM 44580</strain>
    </source>
</reference>
<evidence type="ECO:0000313" key="3">
    <source>
        <dbReference type="EMBL" id="MBP2479495.1"/>
    </source>
</evidence>
<proteinExistence type="predicted"/>
<keyword evidence="2" id="KW-0732">Signal</keyword>